<sequence>METYQVLGLVGAFLLLLPLLFIPLFSFRSPMMGMMTFPIRFFSLMFIPAFVLGIVGSLIADRTAAGVLLVISAIFSLPMLFGVFGISFVLLLIAGVLALSRK</sequence>
<reference evidence="2 3" key="1">
    <citation type="submission" date="2018-05" db="EMBL/GenBank/DDBJ databases">
        <title>Complete Genome Sequences of Extremely Thermoacidophilic, Metal-Mobilizing Type-Strain Members of the Archaeal Family Sulfolobaceae: Acidianus brierleyi DSM-1651T, Acidianus sulfidivorans DSM-18786T, Metallosphaera hakonensis DSM-7519T, and Metallosphaera prunae DSM-10039T.</title>
        <authorList>
            <person name="Counts J.A."/>
            <person name="Kelly R.M."/>
        </authorList>
    </citation>
    <scope>NUCLEOTIDE SEQUENCE [LARGE SCALE GENOMIC DNA]</scope>
    <source>
        <strain evidence="2 3">HO1-1</strain>
    </source>
</reference>
<evidence type="ECO:0000313" key="2">
    <source>
        <dbReference type="EMBL" id="AWR98434.1"/>
    </source>
</evidence>
<dbReference type="GeneID" id="36833770"/>
<proteinExistence type="predicted"/>
<feature type="transmembrane region" description="Helical" evidence="1">
    <location>
        <begin position="66"/>
        <end position="99"/>
    </location>
</feature>
<feature type="transmembrane region" description="Helical" evidence="1">
    <location>
        <begin position="6"/>
        <end position="27"/>
    </location>
</feature>
<name>A0A2U9IR24_9CREN</name>
<accession>A0A2U9IR24</accession>
<reference evidence="3" key="2">
    <citation type="submission" date="2020-03" db="EMBL/GenBank/DDBJ databases">
        <title>Complete Genome Sequences of Extremely Thermoacidophilic, Metal-Mobilizing Type-Strain Members of the Archaeal Family Sulfolobaceae: Acidianus brierleyi DSM-1651T, Acidianus sulfidivorans DSM-18786T, Metallosphaera hakonensis DSM-7519T, and Metallosphaera prunae DSM-10039T.</title>
        <authorList>
            <person name="Counts J.A."/>
            <person name="Kelly R.M."/>
        </authorList>
    </citation>
    <scope>NUCLEOTIDE SEQUENCE [LARGE SCALE GENOMIC DNA]</scope>
    <source>
        <strain evidence="3">HO1-1</strain>
    </source>
</reference>
<keyword evidence="1" id="KW-0472">Membrane</keyword>
<keyword evidence="1" id="KW-0812">Transmembrane</keyword>
<dbReference type="Proteomes" id="UP000247586">
    <property type="component" value="Chromosome"/>
</dbReference>
<reference evidence="3" key="3">
    <citation type="submission" date="2020-03" db="EMBL/GenBank/DDBJ databases">
        <title>Sequencing and Assembly of Multiple Reported Metal-Biooxidizing Members of the Extremely Thermoacidophilic Archaeal Family Sulfolobaceae.</title>
        <authorList>
            <person name="Counts J.A."/>
            <person name="Kelly R.M."/>
        </authorList>
    </citation>
    <scope>NUCLEOTIDE SEQUENCE [LARGE SCALE GENOMIC DNA]</scope>
    <source>
        <strain evidence="3">HO1-1</strain>
    </source>
</reference>
<dbReference type="STRING" id="1293036.GCA_001315825_01769"/>
<protein>
    <submittedName>
        <fullName evidence="2">Uncharacterized protein</fullName>
    </submittedName>
</protein>
<gene>
    <name evidence="2" type="ORF">DFR87_00470</name>
</gene>
<keyword evidence="3" id="KW-1185">Reference proteome</keyword>
<organism evidence="2 3">
    <name type="scientific">Metallosphaera hakonensis JCM 8857 = DSM 7519</name>
    <dbReference type="NCBI Taxonomy" id="1293036"/>
    <lineage>
        <taxon>Archaea</taxon>
        <taxon>Thermoproteota</taxon>
        <taxon>Thermoprotei</taxon>
        <taxon>Sulfolobales</taxon>
        <taxon>Sulfolobaceae</taxon>
        <taxon>Metallosphaera</taxon>
    </lineage>
</organism>
<feature type="transmembrane region" description="Helical" evidence="1">
    <location>
        <begin position="39"/>
        <end position="60"/>
    </location>
</feature>
<dbReference type="OrthoDB" id="44266at2157"/>
<evidence type="ECO:0000313" key="3">
    <source>
        <dbReference type="Proteomes" id="UP000247586"/>
    </source>
</evidence>
<dbReference type="KEGG" id="mhk:DFR87_00470"/>
<dbReference type="RefSeq" id="WP_054836775.1">
    <property type="nucleotide sequence ID" value="NZ_BBBA01000010.1"/>
</dbReference>
<evidence type="ECO:0000256" key="1">
    <source>
        <dbReference type="SAM" id="Phobius"/>
    </source>
</evidence>
<dbReference type="EMBL" id="CP029287">
    <property type="protein sequence ID" value="AWR98434.1"/>
    <property type="molecule type" value="Genomic_DNA"/>
</dbReference>
<keyword evidence="1" id="KW-1133">Transmembrane helix</keyword>
<dbReference type="AlphaFoldDB" id="A0A2U9IR24"/>